<dbReference type="VEuPathDB" id="TriTrypDB:TcYC6_0051100"/>
<dbReference type="VEuPathDB" id="TriTrypDB:TCSYLVIO_004039"/>
<accession>A0A2V2VSD5</accession>
<dbReference type="VEuPathDB" id="TriTrypDB:ECC02_004065"/>
<dbReference type="VEuPathDB" id="TriTrypDB:TCDM_07350"/>
<dbReference type="AlphaFoldDB" id="A0A2V2VSD5"/>
<reference evidence="1 2" key="1">
    <citation type="journal article" date="2018" name="Microb. Genom.">
        <title>Expanding an expanded genome: long-read sequencing of Trypanosoma cruzi.</title>
        <authorList>
            <person name="Berna L."/>
            <person name="Rodriguez M."/>
            <person name="Chiribao M.L."/>
            <person name="Parodi-Talice A."/>
            <person name="Pita S."/>
            <person name="Rijo G."/>
            <person name="Alvarez-Valin F."/>
            <person name="Robello C."/>
        </authorList>
    </citation>
    <scope>NUCLEOTIDE SEQUENCE [LARGE SCALE GENOMIC DNA]</scope>
    <source>
        <strain evidence="1 2">Dm28c</strain>
    </source>
</reference>
<dbReference type="VEuPathDB" id="TriTrypDB:BCY84_18189"/>
<name>A0A2V2VSD5_TRYCR</name>
<dbReference type="VEuPathDB" id="TriTrypDB:TcCLB.507041.20"/>
<proteinExistence type="predicted"/>
<dbReference type="VEuPathDB" id="TriTrypDB:C4B63_9g460"/>
<evidence type="ECO:0000313" key="2">
    <source>
        <dbReference type="Proteomes" id="UP000246121"/>
    </source>
</evidence>
<dbReference type="VEuPathDB" id="TriTrypDB:TcBrA4_0102290"/>
<dbReference type="VEuPathDB" id="TriTrypDB:TcG_05762"/>
<evidence type="ECO:0000313" key="1">
    <source>
        <dbReference type="EMBL" id="PWU99347.1"/>
    </source>
</evidence>
<dbReference type="Proteomes" id="UP000246121">
    <property type="component" value="Unassembled WGS sequence"/>
</dbReference>
<protein>
    <submittedName>
        <fullName evidence="1">Uncharacterized protein</fullName>
    </submittedName>
</protein>
<dbReference type="OrthoDB" id="273098at2759"/>
<dbReference type="VEuPathDB" id="TriTrypDB:C3747_12g280"/>
<organism evidence="1 2">
    <name type="scientific">Trypanosoma cruzi</name>
    <dbReference type="NCBI Taxonomy" id="5693"/>
    <lineage>
        <taxon>Eukaryota</taxon>
        <taxon>Discoba</taxon>
        <taxon>Euglenozoa</taxon>
        <taxon>Kinetoplastea</taxon>
        <taxon>Metakinetoplastina</taxon>
        <taxon>Trypanosomatida</taxon>
        <taxon>Trypanosomatidae</taxon>
        <taxon>Trypanosoma</taxon>
        <taxon>Schizotrypanum</taxon>
    </lineage>
</organism>
<dbReference type="VEuPathDB" id="TriTrypDB:TcCL_NonESM05881"/>
<comment type="caution">
    <text evidence="1">The sequence shown here is derived from an EMBL/GenBank/DDBJ whole genome shotgun (WGS) entry which is preliminary data.</text>
</comment>
<dbReference type="VEuPathDB" id="TriTrypDB:TcCLB.508273.40"/>
<gene>
    <name evidence="1" type="ORF">C4B63_9g460</name>
</gene>
<dbReference type="VEuPathDB" id="TriTrypDB:Tc_MARK_3428"/>
<dbReference type="EMBL" id="PRFA01000009">
    <property type="protein sequence ID" value="PWU99347.1"/>
    <property type="molecule type" value="Genomic_DNA"/>
</dbReference>
<sequence length="503" mass="55705">MTLAVPQCLLRLLEDYTLQALDAAHDVSDEFEEELTDLTSRAIRIQAVLQLIRECEKSRHATSSLASSKATMQNTPEAFTQFALQALGQMSSELTGIPATGARKPQFNAPSFGLLPIGRPVSLSEAALELFAHNTKVVFRRVEKRGRDGDAVEGEHRQESLKKSVFSRLAAEQRKRRLVLYTARTALLPRAAPLSSLSVGDVEENLSPFVPPAVREFAALNMEAECEMLTAFYRVDAKVQLLRELPGLGSLVRQLRESLRAAGVLLQCASDSMNEAGEQPWFEFPSVSEGVVRIVVRQSLVLDVTWESARGGQWRLLTLHWLLRVQTLPEILQVKTFSVHTCENEVAKGLFLYGGSLRVQPAHHEATLRYLSSCLETGLESGCMGALRVVNAVAMEVIEAQCKVLREKFFVGPLESNFMLDVRPGTHVAMTVQLPSTMGSVHGGALHVKCNLCMGTIVVERRRGTDTQTMQQTDFYTDSLARLKHSPVVVVDMESLLWQFAFA</sequence>